<dbReference type="Pfam" id="PF15943">
    <property type="entry name" value="YdaS_toxin"/>
    <property type="match status" value="1"/>
</dbReference>
<dbReference type="EMBL" id="QGGG01000021">
    <property type="protein sequence ID" value="PWJ75265.1"/>
    <property type="molecule type" value="Genomic_DNA"/>
</dbReference>
<dbReference type="InterPro" id="IPR031856">
    <property type="entry name" value="YdaS_toxin-like"/>
</dbReference>
<evidence type="ECO:0000313" key="1">
    <source>
        <dbReference type="EMBL" id="PWJ75265.1"/>
    </source>
</evidence>
<dbReference type="OrthoDB" id="8526323at2"/>
<name>A0A316BQV1_PSESE</name>
<accession>A0A316BQV1</accession>
<evidence type="ECO:0000313" key="2">
    <source>
        <dbReference type="Proteomes" id="UP000245396"/>
    </source>
</evidence>
<protein>
    <submittedName>
        <fullName evidence="1">DNA-binding transcriptional regulator YdaS (Cro superfamily)</fullName>
    </submittedName>
</protein>
<dbReference type="Proteomes" id="UP000245396">
    <property type="component" value="Unassembled WGS sequence"/>
</dbReference>
<dbReference type="SUPFAM" id="SSF47413">
    <property type="entry name" value="lambda repressor-like DNA-binding domains"/>
    <property type="match status" value="1"/>
</dbReference>
<keyword evidence="1" id="KW-0238">DNA-binding</keyword>
<dbReference type="GO" id="GO:0003677">
    <property type="term" value="F:DNA binding"/>
    <property type="evidence" value="ECO:0007669"/>
    <property type="project" value="UniProtKB-KW"/>
</dbReference>
<proteinExistence type="predicted"/>
<sequence length="69" mass="7740">MNVVLAFALRKAGGRIALAKKLNISPQAISQWREVPVHRVLEIERITGLSRSDLRPDIYPPHDDPRSVA</sequence>
<dbReference type="Gene3D" id="1.10.260.40">
    <property type="entry name" value="lambda repressor-like DNA-binding domains"/>
    <property type="match status" value="1"/>
</dbReference>
<organism evidence="1 2">
    <name type="scientific">Pseudaminobacter salicylatoxidans</name>
    <dbReference type="NCBI Taxonomy" id="93369"/>
    <lineage>
        <taxon>Bacteria</taxon>
        <taxon>Pseudomonadati</taxon>
        <taxon>Pseudomonadota</taxon>
        <taxon>Alphaproteobacteria</taxon>
        <taxon>Hyphomicrobiales</taxon>
        <taxon>Phyllobacteriaceae</taxon>
        <taxon>Pseudaminobacter</taxon>
    </lineage>
</organism>
<dbReference type="InterPro" id="IPR010982">
    <property type="entry name" value="Lambda_DNA-bd_dom_sf"/>
</dbReference>
<comment type="caution">
    <text evidence="1">The sequence shown here is derived from an EMBL/GenBank/DDBJ whole genome shotgun (WGS) entry which is preliminary data.</text>
</comment>
<dbReference type="RefSeq" id="WP_109614610.1">
    <property type="nucleotide sequence ID" value="NZ_QGGG01000021.1"/>
</dbReference>
<gene>
    <name evidence="1" type="ORF">C7441_12147</name>
</gene>
<reference evidence="1 2" key="1">
    <citation type="submission" date="2018-05" db="EMBL/GenBank/DDBJ databases">
        <title>Genomic Encyclopedia of Type Strains, Phase IV (KMG-IV): sequencing the most valuable type-strain genomes for metagenomic binning, comparative biology and taxonomic classification.</title>
        <authorList>
            <person name="Goeker M."/>
        </authorList>
    </citation>
    <scope>NUCLEOTIDE SEQUENCE [LARGE SCALE GENOMIC DNA]</scope>
    <source>
        <strain evidence="1 2">DSM 6986</strain>
    </source>
</reference>
<keyword evidence="2" id="KW-1185">Reference proteome</keyword>
<dbReference type="AlphaFoldDB" id="A0A316BQV1"/>